<sequence length="68" mass="6862">MPFSRLTRLLRVPAAARSAGSTGPSRGGSAVLAAQVRVLLGLPAPPGACGCLLDLPHDRRAHPGGRPG</sequence>
<accession>A0A1H7KKE0</accession>
<evidence type="ECO:0000313" key="2">
    <source>
        <dbReference type="Proteomes" id="UP000198953"/>
    </source>
</evidence>
<gene>
    <name evidence="1" type="ORF">SAMN05660976_01284</name>
</gene>
<name>A0A1H7KKE0_9ACTN</name>
<organism evidence="1 2">
    <name type="scientific">Nonomuraea pusilla</name>
    <dbReference type="NCBI Taxonomy" id="46177"/>
    <lineage>
        <taxon>Bacteria</taxon>
        <taxon>Bacillati</taxon>
        <taxon>Actinomycetota</taxon>
        <taxon>Actinomycetes</taxon>
        <taxon>Streptosporangiales</taxon>
        <taxon>Streptosporangiaceae</taxon>
        <taxon>Nonomuraea</taxon>
    </lineage>
</organism>
<reference evidence="1 2" key="1">
    <citation type="submission" date="2016-10" db="EMBL/GenBank/DDBJ databases">
        <authorList>
            <person name="de Groot N.N."/>
        </authorList>
    </citation>
    <scope>NUCLEOTIDE SEQUENCE [LARGE SCALE GENOMIC DNA]</scope>
    <source>
        <strain evidence="1 2">DSM 43357</strain>
    </source>
</reference>
<evidence type="ECO:0000313" key="1">
    <source>
        <dbReference type="EMBL" id="SEK87333.1"/>
    </source>
</evidence>
<dbReference type="RefSeq" id="WP_091099021.1">
    <property type="nucleotide sequence ID" value="NZ_FOBF01000003.1"/>
</dbReference>
<proteinExistence type="predicted"/>
<protein>
    <submittedName>
        <fullName evidence="1">Uncharacterized protein</fullName>
    </submittedName>
</protein>
<dbReference type="EMBL" id="FOBF01000003">
    <property type="protein sequence ID" value="SEK87333.1"/>
    <property type="molecule type" value="Genomic_DNA"/>
</dbReference>
<keyword evidence="2" id="KW-1185">Reference proteome</keyword>
<dbReference type="Proteomes" id="UP000198953">
    <property type="component" value="Unassembled WGS sequence"/>
</dbReference>
<dbReference type="AlphaFoldDB" id="A0A1H7KKE0"/>